<evidence type="ECO:0000313" key="1">
    <source>
        <dbReference type="EMBL" id="GHI50778.1"/>
    </source>
</evidence>
<comment type="caution">
    <text evidence="1">The sequence shown here is derived from an EMBL/GenBank/DDBJ whole genome shotgun (WGS) entry which is preliminary data.</text>
</comment>
<gene>
    <name evidence="1" type="ORF">Srubr_06240</name>
</gene>
<reference evidence="2" key="1">
    <citation type="submission" date="2023-07" db="EMBL/GenBank/DDBJ databases">
        <title>Whole genome shotgun sequence of Streptomyces achromogenes subsp. rubradiris NBRC 14000.</title>
        <authorList>
            <person name="Komaki H."/>
            <person name="Tamura T."/>
        </authorList>
    </citation>
    <scope>NUCLEOTIDE SEQUENCE [LARGE SCALE GENOMIC DNA]</scope>
    <source>
        <strain evidence="2">NBRC 14000</strain>
    </source>
</reference>
<accession>A0ABQ3R4I8</accession>
<keyword evidence="2" id="KW-1185">Reference proteome</keyword>
<sequence length="64" mass="6746">MDTVCAPRFTQQEQGPEIILSTPLVTDVFPAVNRDGAHFRQRRTLPGATAQPVVKGAGDAPTGG</sequence>
<protein>
    <submittedName>
        <fullName evidence="1">Uncharacterized protein</fullName>
    </submittedName>
</protein>
<dbReference type="EMBL" id="BNEA01000001">
    <property type="protein sequence ID" value="GHI50778.1"/>
    <property type="molecule type" value="Genomic_DNA"/>
</dbReference>
<proteinExistence type="predicted"/>
<dbReference type="Proteomes" id="UP000646738">
    <property type="component" value="Unassembled WGS sequence"/>
</dbReference>
<evidence type="ECO:0000313" key="2">
    <source>
        <dbReference type="Proteomes" id="UP000646738"/>
    </source>
</evidence>
<name>A0ABQ3R4I8_STRRR</name>
<organism evidence="1 2">
    <name type="scientific">Streptomyces rubradiris</name>
    <name type="common">Streptomyces achromogenes subsp. rubradiris</name>
    <dbReference type="NCBI Taxonomy" id="285531"/>
    <lineage>
        <taxon>Bacteria</taxon>
        <taxon>Bacillati</taxon>
        <taxon>Actinomycetota</taxon>
        <taxon>Actinomycetes</taxon>
        <taxon>Kitasatosporales</taxon>
        <taxon>Streptomycetaceae</taxon>
        <taxon>Streptomyces</taxon>
    </lineage>
</organism>